<keyword evidence="4" id="KW-0479">Metal-binding</keyword>
<evidence type="ECO:0000256" key="3">
    <source>
        <dbReference type="ARBA" id="ARBA00012925"/>
    </source>
</evidence>
<feature type="region of interest" description="Disordered" evidence="8">
    <location>
        <begin position="36"/>
        <end position="67"/>
    </location>
</feature>
<dbReference type="Proteomes" id="UP001257060">
    <property type="component" value="Unassembled WGS sequence"/>
</dbReference>
<organism evidence="9 10">
    <name type="scientific">Halogeometricum salsisoli</name>
    <dbReference type="NCBI Taxonomy" id="2950536"/>
    <lineage>
        <taxon>Archaea</taxon>
        <taxon>Methanobacteriati</taxon>
        <taxon>Methanobacteriota</taxon>
        <taxon>Stenosarchaea group</taxon>
        <taxon>Halobacteria</taxon>
        <taxon>Halobacteriales</taxon>
        <taxon>Haloferacaceae</taxon>
        <taxon>Halogeometricum</taxon>
    </lineage>
</organism>
<comment type="catalytic activity">
    <reaction evidence="7">
        <text>hydrogencarbonate + H(+) = CO2 + H2O</text>
        <dbReference type="Rhea" id="RHEA:10748"/>
        <dbReference type="ChEBI" id="CHEBI:15377"/>
        <dbReference type="ChEBI" id="CHEBI:15378"/>
        <dbReference type="ChEBI" id="CHEBI:16526"/>
        <dbReference type="ChEBI" id="CHEBI:17544"/>
        <dbReference type="EC" id="4.2.1.1"/>
    </reaction>
</comment>
<evidence type="ECO:0000256" key="8">
    <source>
        <dbReference type="SAM" id="MobiDB-lite"/>
    </source>
</evidence>
<keyword evidence="6" id="KW-0456">Lyase</keyword>
<dbReference type="Pfam" id="PF00484">
    <property type="entry name" value="Pro_CA"/>
    <property type="match status" value="1"/>
</dbReference>
<evidence type="ECO:0000313" key="10">
    <source>
        <dbReference type="Proteomes" id="UP001257060"/>
    </source>
</evidence>
<comment type="caution">
    <text evidence="9">The sequence shown here is derived from an EMBL/GenBank/DDBJ whole genome shotgun (WGS) entry which is preliminary data.</text>
</comment>
<dbReference type="PROSITE" id="PS51318">
    <property type="entry name" value="TAT"/>
    <property type="match status" value="1"/>
</dbReference>
<keyword evidence="10" id="KW-1185">Reference proteome</keyword>
<evidence type="ECO:0000256" key="1">
    <source>
        <dbReference type="ARBA" id="ARBA00001947"/>
    </source>
</evidence>
<evidence type="ECO:0000256" key="2">
    <source>
        <dbReference type="ARBA" id="ARBA00006217"/>
    </source>
</evidence>
<evidence type="ECO:0000256" key="4">
    <source>
        <dbReference type="ARBA" id="ARBA00022723"/>
    </source>
</evidence>
<evidence type="ECO:0000256" key="6">
    <source>
        <dbReference type="ARBA" id="ARBA00023239"/>
    </source>
</evidence>
<accession>A0ABU2GF52</accession>
<comment type="cofactor">
    <cofactor evidence="1">
        <name>Zn(2+)</name>
        <dbReference type="ChEBI" id="CHEBI:29105"/>
    </cofactor>
</comment>
<name>A0ABU2GF52_9EURY</name>
<dbReference type="PANTHER" id="PTHR11002:SF76">
    <property type="entry name" value="CARBONIC ANHYDRASE"/>
    <property type="match status" value="1"/>
</dbReference>
<sequence length="294" mass="30902">MSDDTEISRRTALKTGGAGATMLGILGYGARGVAAADAESGADEDREDSTSESEAESNREEFAFGGDLPGLLERNGLWSGALPEGYFEGVRTSQSPAVVSVCCSDSRVSQEGMFAAPLDAGFLFKPSNIGNKVTTRVDGERAVDGSFLYGLEVSGASSGVVVGHTGCGAVTAAYESVVGEAGEQPPGIEQEVAPIVDVVEEALDDGAVETDAERRAVINQLVEYNVHAQVEYLRGSDEVSEEKDLYGFVYDFQSAYGDVDGRTVLVNADGETDPDALRETVPDGYEEFVGSLLH</sequence>
<dbReference type="Gene3D" id="3.40.1050.10">
    <property type="entry name" value="Carbonic anhydrase"/>
    <property type="match status" value="1"/>
</dbReference>
<dbReference type="SMART" id="SM00947">
    <property type="entry name" value="Pro_CA"/>
    <property type="match status" value="1"/>
</dbReference>
<dbReference type="EC" id="4.2.1.1" evidence="3"/>
<evidence type="ECO:0000256" key="7">
    <source>
        <dbReference type="ARBA" id="ARBA00048348"/>
    </source>
</evidence>
<dbReference type="SUPFAM" id="SSF53056">
    <property type="entry name" value="beta-carbonic anhydrase, cab"/>
    <property type="match status" value="1"/>
</dbReference>
<proteinExistence type="inferred from homology"/>
<dbReference type="InterPro" id="IPR036874">
    <property type="entry name" value="Carbonic_anhydrase_sf"/>
</dbReference>
<reference evidence="9 10" key="1">
    <citation type="submission" date="2022-06" db="EMBL/GenBank/DDBJ databases">
        <title>Halogeometricum sp. a new haloarchaeum isolate from saline soil.</title>
        <authorList>
            <person name="Strakova D."/>
            <person name="Galisteo C."/>
            <person name="Sanchez-Porro C."/>
            <person name="Ventosa A."/>
        </authorList>
    </citation>
    <scope>NUCLEOTIDE SEQUENCE [LARGE SCALE GENOMIC DNA]</scope>
    <source>
        <strain evidence="9 10">S1BR25-6</strain>
    </source>
</reference>
<evidence type="ECO:0000313" key="9">
    <source>
        <dbReference type="EMBL" id="MDS0299091.1"/>
    </source>
</evidence>
<protein>
    <recommendedName>
        <fullName evidence="3">carbonic anhydrase</fullName>
        <ecNumber evidence="3">4.2.1.1</ecNumber>
    </recommendedName>
</protein>
<dbReference type="PANTHER" id="PTHR11002">
    <property type="entry name" value="CARBONIC ANHYDRASE"/>
    <property type="match status" value="1"/>
</dbReference>
<feature type="compositionally biased region" description="Acidic residues" evidence="8">
    <location>
        <begin position="40"/>
        <end position="55"/>
    </location>
</feature>
<evidence type="ECO:0000256" key="5">
    <source>
        <dbReference type="ARBA" id="ARBA00022833"/>
    </source>
</evidence>
<dbReference type="RefSeq" id="WP_310923952.1">
    <property type="nucleotide sequence ID" value="NZ_JAMQOP010000002.1"/>
</dbReference>
<dbReference type="InterPro" id="IPR001765">
    <property type="entry name" value="Carbonic_anhydrase"/>
</dbReference>
<gene>
    <name evidence="9" type="ORF">NDI76_10080</name>
</gene>
<dbReference type="EMBL" id="JAMQOP010000002">
    <property type="protein sequence ID" value="MDS0299091.1"/>
    <property type="molecule type" value="Genomic_DNA"/>
</dbReference>
<keyword evidence="5" id="KW-0862">Zinc</keyword>
<comment type="similarity">
    <text evidence="2">Belongs to the beta-class carbonic anhydrase family.</text>
</comment>
<dbReference type="InterPro" id="IPR006311">
    <property type="entry name" value="TAT_signal"/>
</dbReference>